<proteinExistence type="predicted"/>
<dbReference type="InterPro" id="IPR029044">
    <property type="entry name" value="Nucleotide-diphossugar_trans"/>
</dbReference>
<dbReference type="EMBL" id="LCOJ01000010">
    <property type="protein sequence ID" value="KKU75526.1"/>
    <property type="molecule type" value="Genomic_DNA"/>
</dbReference>
<keyword evidence="1" id="KW-0548">Nucleotidyltransferase</keyword>
<organism evidence="1 2">
    <name type="scientific">Candidatus Nomurabacteria bacterium GW2011_GWB1_47_6</name>
    <dbReference type="NCBI Taxonomy" id="1618749"/>
    <lineage>
        <taxon>Bacteria</taxon>
        <taxon>Candidatus Nomuraibacteriota</taxon>
    </lineage>
</organism>
<reference evidence="1 2" key="1">
    <citation type="journal article" date="2015" name="Nature">
        <title>rRNA introns, odd ribosomes, and small enigmatic genomes across a large radiation of phyla.</title>
        <authorList>
            <person name="Brown C.T."/>
            <person name="Hug L.A."/>
            <person name="Thomas B.C."/>
            <person name="Sharon I."/>
            <person name="Castelle C.J."/>
            <person name="Singh A."/>
            <person name="Wilkins M.J."/>
            <person name="Williams K.H."/>
            <person name="Banfield J.F."/>
        </authorList>
    </citation>
    <scope>NUCLEOTIDE SEQUENCE [LARGE SCALE GENOMIC DNA]</scope>
</reference>
<gene>
    <name evidence="1" type="ORF">UY01_C0010G0003</name>
</gene>
<name>A0A0G1T124_9BACT</name>
<dbReference type="SUPFAM" id="SSF53448">
    <property type="entry name" value="Nucleotide-diphospho-sugar transferases"/>
    <property type="match status" value="1"/>
</dbReference>
<dbReference type="InterPro" id="IPR050793">
    <property type="entry name" value="CMP-NeuNAc_synthase"/>
</dbReference>
<dbReference type="AlphaFoldDB" id="A0A0G1T124"/>
<dbReference type="PATRIC" id="fig|1618749.3.peg.264"/>
<keyword evidence="1" id="KW-0808">Transferase</keyword>
<accession>A0A0G1T124</accession>
<evidence type="ECO:0000313" key="1">
    <source>
        <dbReference type="EMBL" id="KKU75526.1"/>
    </source>
</evidence>
<evidence type="ECO:0000313" key="2">
    <source>
        <dbReference type="Proteomes" id="UP000034879"/>
    </source>
</evidence>
<dbReference type="PANTHER" id="PTHR21485:SF6">
    <property type="entry name" value="N-ACYLNEURAMINATE CYTIDYLYLTRANSFERASE-RELATED"/>
    <property type="match status" value="1"/>
</dbReference>
<sequence>MFKRKKIVGIILARGGSKGLPGKNIISLKGRPLIAWTITAALQSAVFDRVVVSSDDDKILAVANRYGALVVKRPKKLATDRIRPEPAIVHTLEKLRDSDGYIPDIITLLQPTSPLRDAQDIKNAAELMIAKAPEAVVSVLEIDRRLLKSFIPDDSGYLTHFTKAGFMLMRRQDLPPVYFTNGAIYMVEARFFLKTRSLFPKRVLPYVMSQEKSYDVDTKKDLEKIAQLMKNI</sequence>
<dbReference type="CDD" id="cd02513">
    <property type="entry name" value="CMP-NeuAc_Synthase"/>
    <property type="match status" value="1"/>
</dbReference>
<dbReference type="Pfam" id="PF02348">
    <property type="entry name" value="CTP_transf_3"/>
    <property type="match status" value="1"/>
</dbReference>
<comment type="caution">
    <text evidence="1">The sequence shown here is derived from an EMBL/GenBank/DDBJ whole genome shotgun (WGS) entry which is preliminary data.</text>
</comment>
<protein>
    <submittedName>
        <fullName evidence="1">Acylneuraminate cytidylyltransferase</fullName>
    </submittedName>
</protein>
<dbReference type="GO" id="GO:0008781">
    <property type="term" value="F:N-acylneuraminate cytidylyltransferase activity"/>
    <property type="evidence" value="ECO:0007669"/>
    <property type="project" value="TreeGrafter"/>
</dbReference>
<dbReference type="Gene3D" id="3.90.550.10">
    <property type="entry name" value="Spore Coat Polysaccharide Biosynthesis Protein SpsA, Chain A"/>
    <property type="match status" value="1"/>
</dbReference>
<dbReference type="PANTHER" id="PTHR21485">
    <property type="entry name" value="HAD SUPERFAMILY MEMBERS CMAS AND KDSC"/>
    <property type="match status" value="1"/>
</dbReference>
<dbReference type="InterPro" id="IPR003329">
    <property type="entry name" value="Cytidylyl_trans"/>
</dbReference>
<dbReference type="Proteomes" id="UP000034879">
    <property type="component" value="Unassembled WGS sequence"/>
</dbReference>